<dbReference type="EMBL" id="LR999454">
    <property type="protein sequence ID" value="CAE6006448.1"/>
    <property type="molecule type" value="Genomic_DNA"/>
</dbReference>
<dbReference type="GO" id="GO:0008270">
    <property type="term" value="F:zinc ion binding"/>
    <property type="evidence" value="ECO:0007669"/>
    <property type="project" value="UniProtKB-KW"/>
</dbReference>
<keyword evidence="1" id="KW-0479">Metal-binding</keyword>
<dbReference type="InterPro" id="IPR013083">
    <property type="entry name" value="Znf_RING/FYVE/PHD"/>
</dbReference>
<dbReference type="SMART" id="SM00184">
    <property type="entry name" value="RING"/>
    <property type="match status" value="1"/>
</dbReference>
<dbReference type="GO" id="GO:0016567">
    <property type="term" value="P:protein ubiquitination"/>
    <property type="evidence" value="ECO:0007669"/>
    <property type="project" value="TreeGrafter"/>
</dbReference>
<dbReference type="PANTHER" id="PTHR45969:SF69">
    <property type="entry name" value="FINGER DOMAIN PROTEIN, PUTATIVE (AFU_ORTHOLOGUE AFUA_3G12190)-RELATED"/>
    <property type="match status" value="1"/>
</dbReference>
<feature type="domain" description="RING-type" evidence="5">
    <location>
        <begin position="134"/>
        <end position="178"/>
    </location>
</feature>
<keyword evidence="7" id="KW-1185">Reference proteome</keyword>
<dbReference type="AlphaFoldDB" id="A0A8S2AA78"/>
<dbReference type="GO" id="GO:0061630">
    <property type="term" value="F:ubiquitin protein ligase activity"/>
    <property type="evidence" value="ECO:0007669"/>
    <property type="project" value="TreeGrafter"/>
</dbReference>
<gene>
    <name evidence="6" type="ORF">AARE701A_LOCUS9467</name>
</gene>
<evidence type="ECO:0000259" key="5">
    <source>
        <dbReference type="PROSITE" id="PS50089"/>
    </source>
</evidence>
<dbReference type="PANTHER" id="PTHR45969">
    <property type="entry name" value="RING ZINC FINGER PROTEIN-RELATED"/>
    <property type="match status" value="1"/>
</dbReference>
<dbReference type="Gene3D" id="3.30.40.10">
    <property type="entry name" value="Zinc/RING finger domain, C3HC4 (zinc finger)"/>
    <property type="match status" value="1"/>
</dbReference>
<keyword evidence="2 4" id="KW-0863">Zinc-finger</keyword>
<evidence type="ECO:0000256" key="2">
    <source>
        <dbReference type="ARBA" id="ARBA00022771"/>
    </source>
</evidence>
<evidence type="ECO:0000256" key="4">
    <source>
        <dbReference type="PROSITE-ProRule" id="PRU00175"/>
    </source>
</evidence>
<dbReference type="PROSITE" id="PS50089">
    <property type="entry name" value="ZF_RING_2"/>
    <property type="match status" value="1"/>
</dbReference>
<evidence type="ECO:0000313" key="6">
    <source>
        <dbReference type="EMBL" id="CAE6006448.1"/>
    </source>
</evidence>
<dbReference type="SUPFAM" id="SSF57850">
    <property type="entry name" value="RING/U-box"/>
    <property type="match status" value="1"/>
</dbReference>
<protein>
    <recommendedName>
        <fullName evidence="5">RING-type domain-containing protein</fullName>
    </recommendedName>
</protein>
<evidence type="ECO:0000256" key="1">
    <source>
        <dbReference type="ARBA" id="ARBA00022723"/>
    </source>
</evidence>
<name>A0A8S2AA78_ARAAE</name>
<keyword evidence="3" id="KW-0862">Zinc</keyword>
<organism evidence="6 7">
    <name type="scientific">Arabidopsis arenosa</name>
    <name type="common">Sand rock-cress</name>
    <name type="synonym">Cardaminopsis arenosa</name>
    <dbReference type="NCBI Taxonomy" id="38785"/>
    <lineage>
        <taxon>Eukaryota</taxon>
        <taxon>Viridiplantae</taxon>
        <taxon>Streptophyta</taxon>
        <taxon>Embryophyta</taxon>
        <taxon>Tracheophyta</taxon>
        <taxon>Spermatophyta</taxon>
        <taxon>Magnoliopsida</taxon>
        <taxon>eudicotyledons</taxon>
        <taxon>Gunneridae</taxon>
        <taxon>Pentapetalae</taxon>
        <taxon>rosids</taxon>
        <taxon>malvids</taxon>
        <taxon>Brassicales</taxon>
        <taxon>Brassicaceae</taxon>
        <taxon>Camelineae</taxon>
        <taxon>Arabidopsis</taxon>
    </lineage>
</organism>
<reference evidence="6" key="1">
    <citation type="submission" date="2021-01" db="EMBL/GenBank/DDBJ databases">
        <authorList>
            <person name="Bezrukov I."/>
        </authorList>
    </citation>
    <scope>NUCLEOTIDE SEQUENCE</scope>
</reference>
<dbReference type="Proteomes" id="UP000682877">
    <property type="component" value="Chromosome 4"/>
</dbReference>
<sequence>MDTESIKLDVHVTAWSHTPPSGFDEFIRDGNDDSVTSLGSYRDPSRVIFLKFQNFEPNYVYQLLQSQLLDHVLSEQIAYLVETHRLRSQSSDLPQQPISMRVTVKLTQKVYDVVSCSSAPSTTDLGKEEELETCAICLENLLRRSKDYRQMPNCSHCFHEQCVTKWLVPQNNSCPLCRRPIRNNHSETESN</sequence>
<dbReference type="InterPro" id="IPR001841">
    <property type="entry name" value="Znf_RING"/>
</dbReference>
<evidence type="ECO:0000256" key="3">
    <source>
        <dbReference type="ARBA" id="ARBA00022833"/>
    </source>
</evidence>
<proteinExistence type="predicted"/>
<dbReference type="Pfam" id="PF13639">
    <property type="entry name" value="zf-RING_2"/>
    <property type="match status" value="1"/>
</dbReference>
<evidence type="ECO:0000313" key="7">
    <source>
        <dbReference type="Proteomes" id="UP000682877"/>
    </source>
</evidence>
<accession>A0A8S2AA78</accession>